<sequence>MRMLRQATLTRLPVLKIKNESYDRFLGENIHDLYVLGKDGGLHYLNIQGMYGTEHDGLEFDVEEDEYWGKIFESWDFIELMEHDAKRLGIEDNEEYIKIKNKLDELFEDALNKKEESRDELIMKMIKEYEDKYEY</sequence>
<dbReference type="Proteomes" id="UP000783742">
    <property type="component" value="Unassembled WGS sequence"/>
</dbReference>
<evidence type="ECO:0008006" key="3">
    <source>
        <dbReference type="Google" id="ProtNLM"/>
    </source>
</evidence>
<keyword evidence="2" id="KW-1185">Reference proteome</keyword>
<comment type="caution">
    <text evidence="1">The sequence shown here is derived from an EMBL/GenBank/DDBJ whole genome shotgun (WGS) entry which is preliminary data.</text>
</comment>
<name>A0ABS6FK21_9FIRM</name>
<accession>A0ABS6FK21</accession>
<gene>
    <name evidence="1" type="ORF">KQI68_06840</name>
</gene>
<organism evidence="1 2">
    <name type="scientific">Peptoniphilus ovalis</name>
    <dbReference type="NCBI Taxonomy" id="2841503"/>
    <lineage>
        <taxon>Bacteria</taxon>
        <taxon>Bacillati</taxon>
        <taxon>Bacillota</taxon>
        <taxon>Tissierellia</taxon>
        <taxon>Tissierellales</taxon>
        <taxon>Peptoniphilaceae</taxon>
        <taxon>Peptoniphilus</taxon>
    </lineage>
</organism>
<evidence type="ECO:0000313" key="2">
    <source>
        <dbReference type="Proteomes" id="UP000783742"/>
    </source>
</evidence>
<dbReference type="EMBL" id="JAHLQO010000004">
    <property type="protein sequence ID" value="MBU5669555.1"/>
    <property type="molecule type" value="Genomic_DNA"/>
</dbReference>
<proteinExistence type="predicted"/>
<reference evidence="1 2" key="1">
    <citation type="submission" date="2021-06" db="EMBL/GenBank/DDBJ databases">
        <authorList>
            <person name="Sun Q."/>
            <person name="Li D."/>
        </authorList>
    </citation>
    <scope>NUCLEOTIDE SEQUENCE [LARGE SCALE GENOMIC DNA]</scope>
    <source>
        <strain evidence="1 2">MSJ-1</strain>
    </source>
</reference>
<protein>
    <recommendedName>
        <fullName evidence="3">Large polyvalent protein-associated domain-containing protein</fullName>
    </recommendedName>
</protein>
<evidence type="ECO:0000313" key="1">
    <source>
        <dbReference type="EMBL" id="MBU5669555.1"/>
    </source>
</evidence>
<dbReference type="RefSeq" id="WP_216549391.1">
    <property type="nucleotide sequence ID" value="NZ_JAHLQO010000004.1"/>
</dbReference>